<dbReference type="CDD" id="cd12151">
    <property type="entry name" value="F1-ATPase_gamma"/>
    <property type="match status" value="1"/>
</dbReference>
<evidence type="ECO:0000256" key="5">
    <source>
        <dbReference type="ARBA" id="ARBA00022781"/>
    </source>
</evidence>
<dbReference type="Gene3D" id="1.10.287.80">
    <property type="entry name" value="ATP synthase, gamma subunit, helix hairpin domain"/>
    <property type="match status" value="2"/>
</dbReference>
<dbReference type="Gene3D" id="3.40.1380.10">
    <property type="match status" value="1"/>
</dbReference>
<dbReference type="Proteomes" id="UP000177943">
    <property type="component" value="Unassembled WGS sequence"/>
</dbReference>
<dbReference type="EMBL" id="MHRP01000020">
    <property type="protein sequence ID" value="OHA27204.1"/>
    <property type="molecule type" value="Genomic_DNA"/>
</dbReference>
<dbReference type="GO" id="GO:0046933">
    <property type="term" value="F:proton-transporting ATP synthase activity, rotational mechanism"/>
    <property type="evidence" value="ECO:0007669"/>
    <property type="project" value="UniProtKB-UniRule"/>
</dbReference>
<dbReference type="AlphaFoldDB" id="A0A1G2MU04"/>
<dbReference type="GO" id="GO:0045259">
    <property type="term" value="C:proton-transporting ATP synthase complex"/>
    <property type="evidence" value="ECO:0007669"/>
    <property type="project" value="UniProtKB-KW"/>
</dbReference>
<protein>
    <recommendedName>
        <fullName evidence="10">ATP synthase gamma chain</fullName>
    </recommendedName>
    <alternativeName>
        <fullName evidence="10">ATP synthase F1 sector gamma subunit</fullName>
    </alternativeName>
    <alternativeName>
        <fullName evidence="10">F-ATPase gamma subunit</fullName>
    </alternativeName>
</protein>
<evidence type="ECO:0000256" key="2">
    <source>
        <dbReference type="ARBA" id="ARBA00004170"/>
    </source>
</evidence>
<dbReference type="GO" id="GO:0042777">
    <property type="term" value="P:proton motive force-driven plasma membrane ATP synthesis"/>
    <property type="evidence" value="ECO:0007669"/>
    <property type="project" value="UniProtKB-UniRule"/>
</dbReference>
<evidence type="ECO:0000313" key="12">
    <source>
        <dbReference type="Proteomes" id="UP000177943"/>
    </source>
</evidence>
<evidence type="ECO:0000256" key="3">
    <source>
        <dbReference type="ARBA" id="ARBA00007681"/>
    </source>
</evidence>
<keyword evidence="4 10" id="KW-0813">Transport</keyword>
<evidence type="ECO:0000256" key="7">
    <source>
        <dbReference type="ARBA" id="ARBA00023136"/>
    </source>
</evidence>
<reference evidence="11 12" key="1">
    <citation type="journal article" date="2016" name="Nat. Commun.">
        <title>Thousands of microbial genomes shed light on interconnected biogeochemical processes in an aquifer system.</title>
        <authorList>
            <person name="Anantharaman K."/>
            <person name="Brown C.T."/>
            <person name="Hug L.A."/>
            <person name="Sharon I."/>
            <person name="Castelle C.J."/>
            <person name="Probst A.J."/>
            <person name="Thomas B.C."/>
            <person name="Singh A."/>
            <person name="Wilkins M.J."/>
            <person name="Karaoz U."/>
            <person name="Brodie E.L."/>
            <person name="Williams K.H."/>
            <person name="Hubbard S.S."/>
            <person name="Banfield J.F."/>
        </authorList>
    </citation>
    <scope>NUCLEOTIDE SEQUENCE [LARGE SCALE GENOMIC DNA]</scope>
</reference>
<evidence type="ECO:0000313" key="11">
    <source>
        <dbReference type="EMBL" id="OHA27204.1"/>
    </source>
</evidence>
<dbReference type="SUPFAM" id="SSF52943">
    <property type="entry name" value="ATP synthase (F1-ATPase), gamma subunit"/>
    <property type="match status" value="1"/>
</dbReference>
<comment type="function">
    <text evidence="1 10">Produces ATP from ADP in the presence of a proton gradient across the membrane. The gamma chain is believed to be important in regulating ATPase activity and the flow of protons through the CF(0) complex.</text>
</comment>
<evidence type="ECO:0000256" key="8">
    <source>
        <dbReference type="ARBA" id="ARBA00023196"/>
    </source>
</evidence>
<dbReference type="Pfam" id="PF00231">
    <property type="entry name" value="ATP-synt"/>
    <property type="match status" value="1"/>
</dbReference>
<dbReference type="PRINTS" id="PR00126">
    <property type="entry name" value="ATPASEGAMMA"/>
</dbReference>
<dbReference type="GO" id="GO:0005886">
    <property type="term" value="C:plasma membrane"/>
    <property type="evidence" value="ECO:0007669"/>
    <property type="project" value="UniProtKB-SubCell"/>
</dbReference>
<dbReference type="GO" id="GO:0005524">
    <property type="term" value="F:ATP binding"/>
    <property type="evidence" value="ECO:0007669"/>
    <property type="project" value="UniProtKB-UniRule"/>
</dbReference>
<keyword evidence="9 10" id="KW-0066">ATP synthesis</keyword>
<dbReference type="NCBIfam" id="TIGR01146">
    <property type="entry name" value="ATPsyn_F1gamma"/>
    <property type="match status" value="1"/>
</dbReference>
<sequence length="311" mass="34561">MSGTRALKNRIRSTKNIKQMTRAMEAVSAVKMRRSVGIAVQARPYALSTLHILQEIRKTLGDNGDILPTLLAKRPIKTSAVVVISSDKGLAGSFNTSVFREAEKVLKQKLNTSYIIAVGKKARDYFEHRQMLKKGFVGAGDYGTLSETKPIAEYILKEFISGAADEVVIIYTNFISALRQEVISRTLLPLQYETLKQSVSDIIPERGKYANVPRFFTEKEEKKNTSEILFEPRGEKLLEKLLPALLEIEVHNAILEANASEHSSRMVAMKSASDNAGDLIDTLSILYNKSRQATITKELAEITGGREALES</sequence>
<dbReference type="PANTHER" id="PTHR11693:SF22">
    <property type="entry name" value="ATP SYNTHASE SUBUNIT GAMMA, MITOCHONDRIAL"/>
    <property type="match status" value="1"/>
</dbReference>
<dbReference type="InterPro" id="IPR000131">
    <property type="entry name" value="ATP_synth_F1_gsu"/>
</dbReference>
<proteinExistence type="inferred from homology"/>
<accession>A0A1G2MU04</accession>
<evidence type="ECO:0000256" key="9">
    <source>
        <dbReference type="ARBA" id="ARBA00023310"/>
    </source>
</evidence>
<dbReference type="HAMAP" id="MF_00815">
    <property type="entry name" value="ATP_synth_gamma_bact"/>
    <property type="match status" value="1"/>
</dbReference>
<name>A0A1G2MU04_9BACT</name>
<dbReference type="PANTHER" id="PTHR11693">
    <property type="entry name" value="ATP SYNTHASE GAMMA CHAIN"/>
    <property type="match status" value="1"/>
</dbReference>
<dbReference type="InterPro" id="IPR035968">
    <property type="entry name" value="ATP_synth_F1_ATPase_gsu"/>
</dbReference>
<keyword evidence="10" id="KW-1003">Cell membrane</keyword>
<keyword evidence="7 10" id="KW-0472">Membrane</keyword>
<evidence type="ECO:0000256" key="4">
    <source>
        <dbReference type="ARBA" id="ARBA00022448"/>
    </source>
</evidence>
<gene>
    <name evidence="10" type="primary">atpG</name>
    <name evidence="11" type="ORF">A3D56_01980</name>
</gene>
<comment type="subunit">
    <text evidence="10">F-type ATPases have 2 components, CF(1) - the catalytic core - and CF(0) - the membrane proton channel. CF(1) has five subunits: alpha(3), beta(3), gamma(1), delta(1), epsilon(1). CF(0) has three main subunits: a, b and c.</text>
</comment>
<keyword evidence="8 10" id="KW-0139">CF(1)</keyword>
<comment type="caution">
    <text evidence="11">The sequence shown here is derived from an EMBL/GenBank/DDBJ whole genome shotgun (WGS) entry which is preliminary data.</text>
</comment>
<organism evidence="11 12">
    <name type="scientific">Candidatus Taylorbacteria bacterium RIFCSPHIGHO2_02_FULL_45_35</name>
    <dbReference type="NCBI Taxonomy" id="1802311"/>
    <lineage>
        <taxon>Bacteria</taxon>
        <taxon>Candidatus Tayloriibacteriota</taxon>
    </lineage>
</organism>
<evidence type="ECO:0000256" key="6">
    <source>
        <dbReference type="ARBA" id="ARBA00023065"/>
    </source>
</evidence>
<keyword evidence="6 10" id="KW-0406">Ion transport</keyword>
<comment type="subcellular location">
    <subcellularLocation>
        <location evidence="10">Cell membrane</location>
        <topology evidence="10">Peripheral membrane protein</topology>
    </subcellularLocation>
    <subcellularLocation>
        <location evidence="2">Membrane</location>
        <topology evidence="2">Peripheral membrane protein</topology>
    </subcellularLocation>
</comment>
<evidence type="ECO:0000256" key="10">
    <source>
        <dbReference type="HAMAP-Rule" id="MF_00815"/>
    </source>
</evidence>
<evidence type="ECO:0000256" key="1">
    <source>
        <dbReference type="ARBA" id="ARBA00003456"/>
    </source>
</evidence>
<comment type="similarity">
    <text evidence="3 10">Belongs to the ATPase gamma chain family.</text>
</comment>
<keyword evidence="5 10" id="KW-0375">Hydrogen ion transport</keyword>